<keyword evidence="2" id="KW-0969">Cilium</keyword>
<sequence>MKVDKPLRAVHPLQNEQHSRYTAAAAKEKSAESSSNTDQQKKKNMDKDQIETIVAQLNDFMEPTRTSLKFELHDKLNDYYVKVIDRDTEEVIREIPPEKMLDMHAAMEEFAGFLIDEKI</sequence>
<dbReference type="AlphaFoldDB" id="A0A1I1WTR9"/>
<dbReference type="SUPFAM" id="SSF160214">
    <property type="entry name" value="FlaG-like"/>
    <property type="match status" value="1"/>
</dbReference>
<feature type="region of interest" description="Disordered" evidence="1">
    <location>
        <begin position="1"/>
        <end position="49"/>
    </location>
</feature>
<evidence type="ECO:0000256" key="1">
    <source>
        <dbReference type="SAM" id="MobiDB-lite"/>
    </source>
</evidence>
<gene>
    <name evidence="2" type="ORF">SAMN05216238_106205</name>
</gene>
<dbReference type="InterPro" id="IPR035924">
    <property type="entry name" value="FlaG-like_sf"/>
</dbReference>
<organism evidence="2 3">
    <name type="scientific">Lentibacillus persicus</name>
    <dbReference type="NCBI Taxonomy" id="640948"/>
    <lineage>
        <taxon>Bacteria</taxon>
        <taxon>Bacillati</taxon>
        <taxon>Bacillota</taxon>
        <taxon>Bacilli</taxon>
        <taxon>Bacillales</taxon>
        <taxon>Bacillaceae</taxon>
        <taxon>Lentibacillus</taxon>
    </lineage>
</organism>
<dbReference type="InterPro" id="IPR005186">
    <property type="entry name" value="FlaG"/>
</dbReference>
<feature type="compositionally biased region" description="Basic and acidic residues" evidence="1">
    <location>
        <begin position="39"/>
        <end position="49"/>
    </location>
</feature>
<reference evidence="3" key="1">
    <citation type="submission" date="2016-10" db="EMBL/GenBank/DDBJ databases">
        <authorList>
            <person name="Varghese N."/>
            <person name="Submissions S."/>
        </authorList>
    </citation>
    <scope>NUCLEOTIDE SEQUENCE [LARGE SCALE GENOMIC DNA]</scope>
    <source>
        <strain evidence="3">DSM 22530</strain>
    </source>
</reference>
<dbReference type="Gene3D" id="3.30.160.170">
    <property type="entry name" value="FlaG-like"/>
    <property type="match status" value="1"/>
</dbReference>
<proteinExistence type="predicted"/>
<name>A0A1I1WTR9_9BACI</name>
<keyword evidence="2" id="KW-0966">Cell projection</keyword>
<dbReference type="Pfam" id="PF03646">
    <property type="entry name" value="FlaG"/>
    <property type="match status" value="1"/>
</dbReference>
<dbReference type="EMBL" id="FOMR01000006">
    <property type="protein sequence ID" value="SFD96843.1"/>
    <property type="molecule type" value="Genomic_DNA"/>
</dbReference>
<dbReference type="Proteomes" id="UP000199474">
    <property type="component" value="Unassembled WGS sequence"/>
</dbReference>
<dbReference type="PANTHER" id="PTHR37166:SF1">
    <property type="entry name" value="PROTEIN FLAG"/>
    <property type="match status" value="1"/>
</dbReference>
<dbReference type="PANTHER" id="PTHR37166">
    <property type="entry name" value="PROTEIN FLAG"/>
    <property type="match status" value="1"/>
</dbReference>
<evidence type="ECO:0000313" key="2">
    <source>
        <dbReference type="EMBL" id="SFD96843.1"/>
    </source>
</evidence>
<protein>
    <submittedName>
        <fullName evidence="2">Flagellar protein FlaG</fullName>
    </submittedName>
</protein>
<dbReference type="NCBIfam" id="NF005834">
    <property type="entry name" value="PRK07738.1"/>
    <property type="match status" value="1"/>
</dbReference>
<evidence type="ECO:0000313" key="3">
    <source>
        <dbReference type="Proteomes" id="UP000199474"/>
    </source>
</evidence>
<dbReference type="STRING" id="640948.SAMN05216238_106205"/>
<accession>A0A1I1WTR9</accession>
<dbReference type="RefSeq" id="WP_090084990.1">
    <property type="nucleotide sequence ID" value="NZ_FOMR01000006.1"/>
</dbReference>
<keyword evidence="3" id="KW-1185">Reference proteome</keyword>
<dbReference type="OrthoDB" id="9799867at2"/>
<keyword evidence="2" id="KW-0282">Flagellum</keyword>